<reference evidence="1" key="1">
    <citation type="submission" date="2022-10" db="EMBL/GenBank/DDBJ databases">
        <title>Genome Sequence of Xylaria curta.</title>
        <authorList>
            <person name="Buettner E."/>
        </authorList>
    </citation>
    <scope>NUCLEOTIDE SEQUENCE</scope>
    <source>
        <strain evidence="1">Babe10</strain>
    </source>
</reference>
<dbReference type="EMBL" id="JAPDGR010000684">
    <property type="protein sequence ID" value="KAJ2988175.1"/>
    <property type="molecule type" value="Genomic_DNA"/>
</dbReference>
<gene>
    <name evidence="1" type="ORF">NUW58_g4116</name>
</gene>
<dbReference type="Proteomes" id="UP001143856">
    <property type="component" value="Unassembled WGS sequence"/>
</dbReference>
<organism evidence="1 2">
    <name type="scientific">Xylaria curta</name>
    <dbReference type="NCBI Taxonomy" id="42375"/>
    <lineage>
        <taxon>Eukaryota</taxon>
        <taxon>Fungi</taxon>
        <taxon>Dikarya</taxon>
        <taxon>Ascomycota</taxon>
        <taxon>Pezizomycotina</taxon>
        <taxon>Sordariomycetes</taxon>
        <taxon>Xylariomycetidae</taxon>
        <taxon>Xylariales</taxon>
        <taxon>Xylariaceae</taxon>
        <taxon>Xylaria</taxon>
    </lineage>
</organism>
<evidence type="ECO:0000313" key="1">
    <source>
        <dbReference type="EMBL" id="KAJ2988175.1"/>
    </source>
</evidence>
<comment type="caution">
    <text evidence="1">The sequence shown here is derived from an EMBL/GenBank/DDBJ whole genome shotgun (WGS) entry which is preliminary data.</text>
</comment>
<keyword evidence="2" id="KW-1185">Reference proteome</keyword>
<evidence type="ECO:0000313" key="2">
    <source>
        <dbReference type="Proteomes" id="UP001143856"/>
    </source>
</evidence>
<name>A0ACC1PAV7_9PEZI</name>
<proteinExistence type="predicted"/>
<sequence>MADSLFSASTPIDQANYGVHLGVWTNWSRGPIFGATLTLTRQQGSLLISFTAFFVTIVASRFWMATCLVLHRYFSAAEPRDALHHQRQAIFRNSASSGSGLWSLIQLLYAWRRLGQRRLIRTLPCIIFSAFCLVFFVFASGFSSSISTAVGDEVLVDATNCGWPDAAQLSSDDLIAFIDPWVAGSINNAANYAQQVYSPAGTGIFDNTIFVKRRLDTTLNGEAPCPFRSDLCRSSSSKLILDSGYKDARDDFGINIRKEQSFQIRQVLHCAPLVTESHKEQIQSSQRNYTQYNYGPLYGGNTSLSRPGYTLIIKDVDTQYIQETTQNPFNGYGLTLIVSLTARGKPINFIGGFNAQEGLRRPDADIFLIFLSGNGVKTPVPTNDPWYRSNVPLGRRIVTTGRSGNSPAYRPEESASPLGCTYQVQVCKGPSGGNVSCGPLASSNDAWEGAAALFGLKEKNVFSTYKSFDPLIAAYANDEDAGRFIWLAGIQFNYPGTITRPILTLGYQSLDSYKAYLSGVQTRVADNQWKLDVTSWWNISLALQQASFVDTAFGSTYSGTSRFNKNVTNPGQKSICQNQKIISTRYMSMSLFGLYFTYIVGTLIVIISFVLEPILSYAQKRWKYREYENLEWISNGTLNLQRLAYDESGQGNWSKCTEPVPVTNANELLGSLDLTNLEHPKLSRSSASITPIKQVSGPTFLGSSLSLYSQSTTAIPSFIELYEDQEPHIANESLLPFNKVVDEEPHLGI</sequence>
<accession>A0ACC1PAV7</accession>
<protein>
    <submittedName>
        <fullName evidence="1">Uncharacterized protein</fullName>
    </submittedName>
</protein>